<dbReference type="GO" id="GO:0005525">
    <property type="term" value="F:GTP binding"/>
    <property type="evidence" value="ECO:0007669"/>
    <property type="project" value="UniProtKB-KW"/>
</dbReference>
<dbReference type="SUPFAM" id="SSF52540">
    <property type="entry name" value="P-loop containing nucleoside triphosphate hydrolases"/>
    <property type="match status" value="1"/>
</dbReference>
<feature type="compositionally biased region" description="Basic and acidic residues" evidence="7">
    <location>
        <begin position="193"/>
        <end position="203"/>
    </location>
</feature>
<evidence type="ECO:0000313" key="8">
    <source>
        <dbReference type="EnsemblPlants" id="Solyc06g082720.2.1"/>
    </source>
</evidence>
<dbReference type="PANTHER" id="PTHR24071:SF30">
    <property type="entry name" value="GTP-BINDING NUCLEAR PROTEIN RAN-A1"/>
    <property type="match status" value="1"/>
</dbReference>
<keyword evidence="4 6" id="KW-0342">GTP-binding</keyword>
<dbReference type="STRING" id="4081.A0A3Q7HXZ6"/>
<dbReference type="GO" id="GO:0000054">
    <property type="term" value="P:ribosomal subunit export from nucleus"/>
    <property type="evidence" value="ECO:0000318"/>
    <property type="project" value="GO_Central"/>
</dbReference>
<evidence type="ECO:0000256" key="1">
    <source>
        <dbReference type="ARBA" id="ARBA00022448"/>
    </source>
</evidence>
<feature type="region of interest" description="Disordered" evidence="7">
    <location>
        <begin position="184"/>
        <end position="203"/>
    </location>
</feature>
<organism evidence="8">
    <name type="scientific">Solanum lycopersicum</name>
    <name type="common">Tomato</name>
    <name type="synonym">Lycopersicon esculentum</name>
    <dbReference type="NCBI Taxonomy" id="4081"/>
    <lineage>
        <taxon>Eukaryota</taxon>
        <taxon>Viridiplantae</taxon>
        <taxon>Streptophyta</taxon>
        <taxon>Embryophyta</taxon>
        <taxon>Tracheophyta</taxon>
        <taxon>Spermatophyta</taxon>
        <taxon>Magnoliopsida</taxon>
        <taxon>eudicotyledons</taxon>
        <taxon>Gunneridae</taxon>
        <taxon>Pentapetalae</taxon>
        <taxon>asterids</taxon>
        <taxon>lamiids</taxon>
        <taxon>Solanales</taxon>
        <taxon>Solanaceae</taxon>
        <taxon>Solanoideae</taxon>
        <taxon>Solaneae</taxon>
        <taxon>Solanum</taxon>
        <taxon>Solanum subgen. Lycopersicon</taxon>
    </lineage>
</organism>
<name>A0A3Q7HXZ6_SOLLC</name>
<comment type="subcellular location">
    <subcellularLocation>
        <location evidence="6">Nucleus</location>
    </subcellularLocation>
</comment>
<evidence type="ECO:0000256" key="7">
    <source>
        <dbReference type="SAM" id="MobiDB-lite"/>
    </source>
</evidence>
<dbReference type="AlphaFoldDB" id="A0A3Q7HXZ6"/>
<dbReference type="GO" id="GO:0005737">
    <property type="term" value="C:cytoplasm"/>
    <property type="evidence" value="ECO:0000318"/>
    <property type="project" value="GO_Central"/>
</dbReference>
<dbReference type="PROSITE" id="PS51418">
    <property type="entry name" value="RAN"/>
    <property type="match status" value="1"/>
</dbReference>
<dbReference type="SMART" id="SM00176">
    <property type="entry name" value="RAN"/>
    <property type="match status" value="1"/>
</dbReference>
<reference evidence="8" key="1">
    <citation type="journal article" date="2012" name="Nature">
        <title>The tomato genome sequence provides insights into fleshy fruit evolution.</title>
        <authorList>
            <consortium name="Tomato Genome Consortium"/>
        </authorList>
    </citation>
    <scope>NUCLEOTIDE SEQUENCE [LARGE SCALE GENOMIC DNA]</scope>
    <source>
        <strain evidence="8">cv. Heinz 1706</strain>
    </source>
</reference>
<keyword evidence="3 6" id="KW-0653">Protein transport</keyword>
<keyword evidence="2 6" id="KW-0547">Nucleotide-binding</keyword>
<dbReference type="PANTHER" id="PTHR24071">
    <property type="entry name" value="RAN GTPASE"/>
    <property type="match status" value="1"/>
</dbReference>
<evidence type="ECO:0000313" key="9">
    <source>
        <dbReference type="Proteomes" id="UP000004994"/>
    </source>
</evidence>
<dbReference type="EnsemblPlants" id="Solyc06g082720.2.1">
    <property type="protein sequence ID" value="Solyc06g082720.2.1"/>
    <property type="gene ID" value="Solyc06g082720.2"/>
</dbReference>
<dbReference type="Gramene" id="Solyc06g082720.2.1">
    <property type="protein sequence ID" value="Solyc06g082720.2.1"/>
    <property type="gene ID" value="Solyc06g082720.2"/>
</dbReference>
<dbReference type="SMART" id="SM00173">
    <property type="entry name" value="RAS"/>
    <property type="match status" value="1"/>
</dbReference>
<accession>A0A3Q7HXZ6</accession>
<dbReference type="Gene3D" id="3.40.50.300">
    <property type="entry name" value="P-loop containing nucleotide triphosphate hydrolases"/>
    <property type="match status" value="1"/>
</dbReference>
<evidence type="ECO:0000256" key="4">
    <source>
        <dbReference type="ARBA" id="ARBA00023134"/>
    </source>
</evidence>
<dbReference type="InParanoid" id="A0A3Q7HXZ6"/>
<dbReference type="PROSITE" id="PS51419">
    <property type="entry name" value="RAB"/>
    <property type="match status" value="1"/>
</dbReference>
<dbReference type="InterPro" id="IPR001806">
    <property type="entry name" value="Small_GTPase"/>
</dbReference>
<evidence type="ECO:0000256" key="2">
    <source>
        <dbReference type="ARBA" id="ARBA00022741"/>
    </source>
</evidence>
<dbReference type="GO" id="GO:0006606">
    <property type="term" value="P:protein import into nucleus"/>
    <property type="evidence" value="ECO:0000318"/>
    <property type="project" value="GO_Central"/>
</dbReference>
<reference evidence="8" key="2">
    <citation type="submission" date="2019-01" db="UniProtKB">
        <authorList>
            <consortium name="EnsemblPlants"/>
        </authorList>
    </citation>
    <scope>IDENTIFICATION</scope>
    <source>
        <strain evidence="8">cv. Heinz 1706</strain>
    </source>
</reference>
<evidence type="ECO:0000256" key="3">
    <source>
        <dbReference type="ARBA" id="ARBA00022927"/>
    </source>
</evidence>
<dbReference type="OMA" id="IIMFDFT"/>
<dbReference type="Pfam" id="PF00071">
    <property type="entry name" value="Ras"/>
    <property type="match status" value="1"/>
</dbReference>
<proteinExistence type="inferred from homology"/>
<dbReference type="SMART" id="SM00175">
    <property type="entry name" value="RAB"/>
    <property type="match status" value="1"/>
</dbReference>
<dbReference type="InterPro" id="IPR002041">
    <property type="entry name" value="Ran_GTPase"/>
</dbReference>
<dbReference type="GO" id="GO:0005634">
    <property type="term" value="C:nucleus"/>
    <property type="evidence" value="ECO:0000318"/>
    <property type="project" value="GO_Central"/>
</dbReference>
<keyword evidence="1 6" id="KW-0813">Transport</keyword>
<dbReference type="InterPro" id="IPR027417">
    <property type="entry name" value="P-loop_NTPase"/>
</dbReference>
<keyword evidence="6" id="KW-0539">Nucleus</keyword>
<comment type="similarity">
    <text evidence="6">Belongs to the small GTPase superfamily. Ran family.</text>
</comment>
<dbReference type="GO" id="GO:0003924">
    <property type="term" value="F:GTPase activity"/>
    <property type="evidence" value="ECO:0000318"/>
    <property type="project" value="GO_Central"/>
</dbReference>
<dbReference type="Proteomes" id="UP000004994">
    <property type="component" value="Chromosome 6"/>
</dbReference>
<comment type="function">
    <text evidence="5 6">GTP-binding protein involved in nucleocytoplasmic transport. Required for the import of protein into the nucleus and also for RNA export. Involved in chromatin condensation and control of cell cycle.</text>
</comment>
<evidence type="ECO:0000256" key="5">
    <source>
        <dbReference type="ARBA" id="ARBA00024659"/>
    </source>
</evidence>
<keyword evidence="9" id="KW-1185">Reference proteome</keyword>
<sequence>MNAKAVLVKLLFLKRHLNGEFDRNYEPTISVEVHPLDFFTNYGKNRFNCWDTVGQENLGCLRDSYYIDGQCAIIMFDFTVRLSYLNVPTWHRDLFKFCEIVPFIKAREINFYRRKKNWQYYEISAKSNYNLELPFLFLARKLVNDDNLHFEESPAIAPPEVKFDLDTEKWRETEFLNCIPKLPLPDEDDDLADDIRGFDERTD</sequence>
<dbReference type="PRINTS" id="PR00627">
    <property type="entry name" value="GTPRANTC4"/>
</dbReference>
<evidence type="ECO:0000256" key="6">
    <source>
        <dbReference type="RuleBase" id="RU363057"/>
    </source>
</evidence>
<protein>
    <recommendedName>
        <fullName evidence="6">GTP-binding nuclear protein</fullName>
    </recommendedName>
</protein>